<organism evidence="14 15">
    <name type="scientific">Aquilegia coerulea</name>
    <name type="common">Rocky mountain columbine</name>
    <dbReference type="NCBI Taxonomy" id="218851"/>
    <lineage>
        <taxon>Eukaryota</taxon>
        <taxon>Viridiplantae</taxon>
        <taxon>Streptophyta</taxon>
        <taxon>Embryophyta</taxon>
        <taxon>Tracheophyta</taxon>
        <taxon>Spermatophyta</taxon>
        <taxon>Magnoliopsida</taxon>
        <taxon>Ranunculales</taxon>
        <taxon>Ranunculaceae</taxon>
        <taxon>Thalictroideae</taxon>
        <taxon>Aquilegia</taxon>
    </lineage>
</organism>
<dbReference type="Gene3D" id="3.30.40.10">
    <property type="entry name" value="Zinc/RING finger domain, C3HC4 (zinc finger)"/>
    <property type="match status" value="1"/>
</dbReference>
<dbReference type="STRING" id="218851.A0A2G5CV93"/>
<dbReference type="GO" id="GO:0008270">
    <property type="term" value="F:zinc ion binding"/>
    <property type="evidence" value="ECO:0007669"/>
    <property type="project" value="UniProtKB-KW"/>
</dbReference>
<dbReference type="InterPro" id="IPR001841">
    <property type="entry name" value="Znf_RING"/>
</dbReference>
<dbReference type="PANTHER" id="PTHR45977:SF13">
    <property type="entry name" value="GB|AAF27103.1"/>
    <property type="match status" value="1"/>
</dbReference>
<evidence type="ECO:0000256" key="8">
    <source>
        <dbReference type="ARBA" id="ARBA00022786"/>
    </source>
</evidence>
<evidence type="ECO:0000256" key="5">
    <source>
        <dbReference type="ARBA" id="ARBA00022692"/>
    </source>
</evidence>
<comment type="catalytic activity">
    <reaction evidence="1">
        <text>S-ubiquitinyl-[E2 ubiquitin-conjugating enzyme]-L-cysteine + [acceptor protein]-L-lysine = [E2 ubiquitin-conjugating enzyme]-L-cysteine + N(6)-ubiquitinyl-[acceptor protein]-L-lysine.</text>
        <dbReference type="EC" id="2.3.2.27"/>
    </reaction>
</comment>
<keyword evidence="15" id="KW-1185">Reference proteome</keyword>
<reference evidence="14 15" key="1">
    <citation type="submission" date="2017-09" db="EMBL/GenBank/DDBJ databases">
        <title>WGS assembly of Aquilegia coerulea Goldsmith.</title>
        <authorList>
            <person name="Hodges S."/>
            <person name="Kramer E."/>
            <person name="Nordborg M."/>
            <person name="Tomkins J."/>
            <person name="Borevitz J."/>
            <person name="Derieg N."/>
            <person name="Yan J."/>
            <person name="Mihaltcheva S."/>
            <person name="Hayes R.D."/>
            <person name="Rokhsar D."/>
        </authorList>
    </citation>
    <scope>NUCLEOTIDE SEQUENCE [LARGE SCALE GENOMIC DNA]</scope>
    <source>
        <strain evidence="15">cv. Goldsmith</strain>
    </source>
</reference>
<dbReference type="OrthoDB" id="8062037at2759"/>
<evidence type="ECO:0000256" key="4">
    <source>
        <dbReference type="ARBA" id="ARBA00022679"/>
    </source>
</evidence>
<dbReference type="EMBL" id="KZ305053">
    <property type="protein sequence ID" value="PIA35195.1"/>
    <property type="molecule type" value="Genomic_DNA"/>
</dbReference>
<evidence type="ECO:0000256" key="7">
    <source>
        <dbReference type="ARBA" id="ARBA00022771"/>
    </source>
</evidence>
<dbReference type="GO" id="GO:0016020">
    <property type="term" value="C:membrane"/>
    <property type="evidence" value="ECO:0007669"/>
    <property type="project" value="UniProtKB-SubCell"/>
</dbReference>
<dbReference type="InterPro" id="IPR011016">
    <property type="entry name" value="Znf_RING-CH"/>
</dbReference>
<dbReference type="SMART" id="SM00184">
    <property type="entry name" value="RING"/>
    <property type="match status" value="1"/>
</dbReference>
<dbReference type="PROSITE" id="PS50089">
    <property type="entry name" value="ZF_RING_2"/>
    <property type="match status" value="1"/>
</dbReference>
<keyword evidence="6" id="KW-0479">Metal-binding</keyword>
<feature type="domain" description="RING-type" evidence="13">
    <location>
        <begin position="60"/>
        <end position="102"/>
    </location>
</feature>
<dbReference type="InParanoid" id="A0A2G5CV93"/>
<sequence>MVMKTVFTFFFHLINLRKSSSKETSDLIYETYVPKRIAKDIDTELALAVGAAASHEVESCSVCLSRLREGDEIRTLPCFHVFHRMCVDHWLNLFRKTCPLCRFSIEGESTHKKNELTEEMALWFSSFHVAGF</sequence>
<dbReference type="Pfam" id="PF13639">
    <property type="entry name" value="zf-RING_2"/>
    <property type="match status" value="1"/>
</dbReference>
<gene>
    <name evidence="14" type="ORF">AQUCO_03600094v1</name>
</gene>
<dbReference type="FunCoup" id="A0A2G5CV93">
    <property type="interactions" value="2"/>
</dbReference>
<dbReference type="PANTHER" id="PTHR45977">
    <property type="entry name" value="TARGET OF ERK KINASE MPK-1"/>
    <property type="match status" value="1"/>
</dbReference>
<evidence type="ECO:0000256" key="2">
    <source>
        <dbReference type="ARBA" id="ARBA00004141"/>
    </source>
</evidence>
<dbReference type="Proteomes" id="UP000230069">
    <property type="component" value="Unassembled WGS sequence"/>
</dbReference>
<accession>A0A2G5CV93</accession>
<dbReference type="GO" id="GO:0000325">
    <property type="term" value="C:plant-type vacuole"/>
    <property type="evidence" value="ECO:0007669"/>
    <property type="project" value="TreeGrafter"/>
</dbReference>
<evidence type="ECO:0000256" key="12">
    <source>
        <dbReference type="PROSITE-ProRule" id="PRU00175"/>
    </source>
</evidence>
<keyword evidence="11" id="KW-0472">Membrane</keyword>
<dbReference type="AlphaFoldDB" id="A0A2G5CV93"/>
<keyword evidence="10" id="KW-1133">Transmembrane helix</keyword>
<keyword evidence="5" id="KW-0812">Transmembrane</keyword>
<name>A0A2G5CV93_AQUCA</name>
<dbReference type="SUPFAM" id="SSF57850">
    <property type="entry name" value="RING/U-box"/>
    <property type="match status" value="1"/>
</dbReference>
<evidence type="ECO:0000256" key="1">
    <source>
        <dbReference type="ARBA" id="ARBA00000900"/>
    </source>
</evidence>
<dbReference type="SMART" id="SM00744">
    <property type="entry name" value="RINGv"/>
    <property type="match status" value="1"/>
</dbReference>
<evidence type="ECO:0000313" key="14">
    <source>
        <dbReference type="EMBL" id="PIA35195.1"/>
    </source>
</evidence>
<keyword evidence="8" id="KW-0833">Ubl conjugation pathway</keyword>
<comment type="subcellular location">
    <subcellularLocation>
        <location evidence="2">Membrane</location>
        <topology evidence="2">Multi-pass membrane protein</topology>
    </subcellularLocation>
</comment>
<evidence type="ECO:0000256" key="6">
    <source>
        <dbReference type="ARBA" id="ARBA00022723"/>
    </source>
</evidence>
<protein>
    <recommendedName>
        <fullName evidence="3">RING-type E3 ubiquitin transferase</fullName>
        <ecNumber evidence="3">2.3.2.27</ecNumber>
    </recommendedName>
</protein>
<evidence type="ECO:0000256" key="3">
    <source>
        <dbReference type="ARBA" id="ARBA00012483"/>
    </source>
</evidence>
<dbReference type="GO" id="GO:0016567">
    <property type="term" value="P:protein ubiquitination"/>
    <property type="evidence" value="ECO:0007669"/>
    <property type="project" value="TreeGrafter"/>
</dbReference>
<dbReference type="GO" id="GO:0061630">
    <property type="term" value="F:ubiquitin protein ligase activity"/>
    <property type="evidence" value="ECO:0007669"/>
    <property type="project" value="UniProtKB-EC"/>
</dbReference>
<keyword evidence="7 12" id="KW-0863">Zinc-finger</keyword>
<evidence type="ECO:0000256" key="11">
    <source>
        <dbReference type="ARBA" id="ARBA00023136"/>
    </source>
</evidence>
<evidence type="ECO:0000313" key="15">
    <source>
        <dbReference type="Proteomes" id="UP000230069"/>
    </source>
</evidence>
<dbReference type="GO" id="GO:0006511">
    <property type="term" value="P:ubiquitin-dependent protein catabolic process"/>
    <property type="evidence" value="ECO:0007669"/>
    <property type="project" value="TreeGrafter"/>
</dbReference>
<evidence type="ECO:0000256" key="9">
    <source>
        <dbReference type="ARBA" id="ARBA00022833"/>
    </source>
</evidence>
<dbReference type="InterPro" id="IPR013083">
    <property type="entry name" value="Znf_RING/FYVE/PHD"/>
</dbReference>
<evidence type="ECO:0000256" key="10">
    <source>
        <dbReference type="ARBA" id="ARBA00022989"/>
    </source>
</evidence>
<keyword evidence="4" id="KW-0808">Transferase</keyword>
<keyword evidence="9" id="KW-0862">Zinc</keyword>
<dbReference type="EC" id="2.3.2.27" evidence="3"/>
<proteinExistence type="predicted"/>
<evidence type="ECO:0000259" key="13">
    <source>
        <dbReference type="PROSITE" id="PS50089"/>
    </source>
</evidence>